<keyword evidence="7" id="KW-1185">Reference proteome</keyword>
<accession>H0QKV3</accession>
<keyword evidence="3" id="KW-0804">Transcription</keyword>
<name>H0QKV3_ARTG1</name>
<reference evidence="6 7" key="1">
    <citation type="submission" date="2011-12" db="EMBL/GenBank/DDBJ databases">
        <title>Whole genome shotgun sequence of Arthrobacter globiformis NBRC 12137.</title>
        <authorList>
            <person name="Miyazawa S."/>
            <person name="Hosoyama A."/>
            <person name="Tsuchikane K."/>
            <person name="Katsumata H."/>
            <person name="Yamazaki S."/>
            <person name="Fujita N."/>
        </authorList>
    </citation>
    <scope>NUCLEOTIDE SEQUENCE [LARGE SCALE GENOMIC DNA]</scope>
    <source>
        <strain evidence="6 7">NBRC 12137</strain>
    </source>
</reference>
<evidence type="ECO:0000313" key="6">
    <source>
        <dbReference type="EMBL" id="GAB13454.1"/>
    </source>
</evidence>
<dbReference type="Pfam" id="PF01614">
    <property type="entry name" value="IclR_C"/>
    <property type="match status" value="1"/>
</dbReference>
<dbReference type="InterPro" id="IPR036388">
    <property type="entry name" value="WH-like_DNA-bd_sf"/>
</dbReference>
<dbReference type="SUPFAM" id="SSF46785">
    <property type="entry name" value="Winged helix' DNA-binding domain"/>
    <property type="match status" value="1"/>
</dbReference>
<dbReference type="InterPro" id="IPR005471">
    <property type="entry name" value="Tscrpt_reg_IclR_N"/>
</dbReference>
<keyword evidence="2" id="KW-0238">DNA-binding</keyword>
<dbReference type="InterPro" id="IPR036390">
    <property type="entry name" value="WH_DNA-bd_sf"/>
</dbReference>
<evidence type="ECO:0000256" key="3">
    <source>
        <dbReference type="ARBA" id="ARBA00023163"/>
    </source>
</evidence>
<dbReference type="STRING" id="1077972.ARGLB_039_00390"/>
<gene>
    <name evidence="6" type="ORF">ARGLB_039_00390</name>
</gene>
<dbReference type="Gene3D" id="3.30.450.40">
    <property type="match status" value="1"/>
</dbReference>
<dbReference type="PROSITE" id="PS51077">
    <property type="entry name" value="HTH_ICLR"/>
    <property type="match status" value="1"/>
</dbReference>
<feature type="domain" description="IclR-ED" evidence="5">
    <location>
        <begin position="70"/>
        <end position="249"/>
    </location>
</feature>
<evidence type="ECO:0000256" key="1">
    <source>
        <dbReference type="ARBA" id="ARBA00023015"/>
    </source>
</evidence>
<dbReference type="GO" id="GO:0045892">
    <property type="term" value="P:negative regulation of DNA-templated transcription"/>
    <property type="evidence" value="ECO:0007669"/>
    <property type="project" value="TreeGrafter"/>
</dbReference>
<feature type="domain" description="HTH iclR-type" evidence="4">
    <location>
        <begin position="8"/>
        <end position="69"/>
    </location>
</feature>
<dbReference type="InterPro" id="IPR050707">
    <property type="entry name" value="HTH_MetabolicPath_Reg"/>
</dbReference>
<dbReference type="Gene3D" id="1.10.10.10">
    <property type="entry name" value="Winged helix-like DNA-binding domain superfamily/Winged helix DNA-binding domain"/>
    <property type="match status" value="1"/>
</dbReference>
<dbReference type="InterPro" id="IPR029016">
    <property type="entry name" value="GAF-like_dom_sf"/>
</dbReference>
<comment type="caution">
    <text evidence="6">The sequence shown here is derived from an EMBL/GenBank/DDBJ whole genome shotgun (WGS) entry which is preliminary data.</text>
</comment>
<dbReference type="InterPro" id="IPR014757">
    <property type="entry name" value="Tscrpt_reg_IclR_C"/>
</dbReference>
<dbReference type="PROSITE" id="PS51078">
    <property type="entry name" value="ICLR_ED"/>
    <property type="match status" value="1"/>
</dbReference>
<sequence>MANSASGESIIGRVVKIVSAFDDRHPAMSVAELGRRTGLPVTTTYRLVNDLLLERLLEREPGGDIHIGTRMWELASRGSKMLGLREAALPFMEDVQAVVQHSTTLGILDSDEVLYIERLGSDRTIVDITKIAGRLPVHATSSGLVLLAHSPAAYQDAFLARPLTKFTETTLTEPAALRRHLAEIRQRGFAAMPGVIVPESSGIAVPVFGPDNTIRAALSVVVPRNEENAPARVPVLMAAARGISRALGLARRAEGDAPAKPLKALFAVHR</sequence>
<dbReference type="Proteomes" id="UP000003828">
    <property type="component" value="Unassembled WGS sequence"/>
</dbReference>
<organism evidence="6 7">
    <name type="scientific">Arthrobacter globiformis (strain ATCC 8010 / DSM 20124 / JCM 1332 / NBRC 12137 / NCIMB 8907 / NRRL B-2979 / 168)</name>
    <dbReference type="NCBI Taxonomy" id="1077972"/>
    <lineage>
        <taxon>Bacteria</taxon>
        <taxon>Bacillati</taxon>
        <taxon>Actinomycetota</taxon>
        <taxon>Actinomycetes</taxon>
        <taxon>Micrococcales</taxon>
        <taxon>Micrococcaceae</taxon>
        <taxon>Arthrobacter</taxon>
    </lineage>
</organism>
<dbReference type="GO" id="GO:0003677">
    <property type="term" value="F:DNA binding"/>
    <property type="evidence" value="ECO:0007669"/>
    <property type="project" value="UniProtKB-KW"/>
</dbReference>
<dbReference type="PANTHER" id="PTHR30136:SF24">
    <property type="entry name" value="HTH-TYPE TRANSCRIPTIONAL REPRESSOR ALLR"/>
    <property type="match status" value="1"/>
</dbReference>
<proteinExistence type="predicted"/>
<protein>
    <submittedName>
        <fullName evidence="6">Putative IclR family transcriptional regulator</fullName>
    </submittedName>
</protein>
<dbReference type="RefSeq" id="WP_003800709.1">
    <property type="nucleotide sequence ID" value="NZ_BAEG01000039.1"/>
</dbReference>
<evidence type="ECO:0000259" key="5">
    <source>
        <dbReference type="PROSITE" id="PS51078"/>
    </source>
</evidence>
<dbReference type="PANTHER" id="PTHR30136">
    <property type="entry name" value="HELIX-TURN-HELIX TRANSCRIPTIONAL REGULATOR, ICLR FAMILY"/>
    <property type="match status" value="1"/>
</dbReference>
<dbReference type="SUPFAM" id="SSF55781">
    <property type="entry name" value="GAF domain-like"/>
    <property type="match status" value="1"/>
</dbReference>
<evidence type="ECO:0000259" key="4">
    <source>
        <dbReference type="PROSITE" id="PS51077"/>
    </source>
</evidence>
<dbReference type="AlphaFoldDB" id="H0QKV3"/>
<evidence type="ECO:0000256" key="2">
    <source>
        <dbReference type="ARBA" id="ARBA00023125"/>
    </source>
</evidence>
<dbReference type="SMART" id="SM00346">
    <property type="entry name" value="HTH_ICLR"/>
    <property type="match status" value="1"/>
</dbReference>
<dbReference type="GO" id="GO:0003700">
    <property type="term" value="F:DNA-binding transcription factor activity"/>
    <property type="evidence" value="ECO:0007669"/>
    <property type="project" value="TreeGrafter"/>
</dbReference>
<dbReference type="EMBL" id="BAEG01000039">
    <property type="protein sequence ID" value="GAB13454.1"/>
    <property type="molecule type" value="Genomic_DNA"/>
</dbReference>
<evidence type="ECO:0000313" key="7">
    <source>
        <dbReference type="Proteomes" id="UP000003828"/>
    </source>
</evidence>
<keyword evidence="1" id="KW-0805">Transcription regulation</keyword>
<dbReference type="Pfam" id="PF09339">
    <property type="entry name" value="HTH_IclR"/>
    <property type="match status" value="1"/>
</dbReference>
<dbReference type="eggNOG" id="COG1414">
    <property type="taxonomic scope" value="Bacteria"/>
</dbReference>